<keyword evidence="1" id="KW-0472">Membrane</keyword>
<keyword evidence="1" id="KW-0812">Transmembrane</keyword>
<dbReference type="EMBL" id="BSSD01000008">
    <property type="protein sequence ID" value="GLW94068.1"/>
    <property type="molecule type" value="Genomic_DNA"/>
</dbReference>
<dbReference type="AlphaFoldDB" id="A0A9W6VCJ7"/>
<accession>A0A9W6VCJ7</accession>
<dbReference type="Proteomes" id="UP001165042">
    <property type="component" value="Unassembled WGS sequence"/>
</dbReference>
<protein>
    <recommendedName>
        <fullName evidence="4">DUF3592 domain-containing protein</fullName>
    </recommendedName>
</protein>
<evidence type="ECO:0000313" key="3">
    <source>
        <dbReference type="Proteomes" id="UP001165042"/>
    </source>
</evidence>
<name>A0A9W6VCJ7_9PSEU</name>
<comment type="caution">
    <text evidence="2">The sequence shown here is derived from an EMBL/GenBank/DDBJ whole genome shotgun (WGS) entry which is preliminary data.</text>
</comment>
<feature type="transmembrane region" description="Helical" evidence="1">
    <location>
        <begin position="18"/>
        <end position="39"/>
    </location>
</feature>
<keyword evidence="3" id="KW-1185">Reference proteome</keyword>
<reference evidence="2" key="1">
    <citation type="submission" date="2023-02" db="EMBL/GenBank/DDBJ databases">
        <title>Actinokineospora globicatena NBRC 15670.</title>
        <authorList>
            <person name="Ichikawa N."/>
            <person name="Sato H."/>
            <person name="Tonouchi N."/>
        </authorList>
    </citation>
    <scope>NUCLEOTIDE SEQUENCE</scope>
    <source>
        <strain evidence="2">NBRC 15670</strain>
    </source>
</reference>
<proteinExistence type="predicted"/>
<evidence type="ECO:0008006" key="4">
    <source>
        <dbReference type="Google" id="ProtNLM"/>
    </source>
</evidence>
<evidence type="ECO:0000256" key="1">
    <source>
        <dbReference type="SAM" id="Phobius"/>
    </source>
</evidence>
<keyword evidence="1" id="KW-1133">Transmembrane helix</keyword>
<organism evidence="2 3">
    <name type="scientific">Actinokineospora globicatena</name>
    <dbReference type="NCBI Taxonomy" id="103729"/>
    <lineage>
        <taxon>Bacteria</taxon>
        <taxon>Bacillati</taxon>
        <taxon>Actinomycetota</taxon>
        <taxon>Actinomycetes</taxon>
        <taxon>Pseudonocardiales</taxon>
        <taxon>Pseudonocardiaceae</taxon>
        <taxon>Actinokineospora</taxon>
    </lineage>
</organism>
<feature type="transmembrane region" description="Helical" evidence="1">
    <location>
        <begin position="134"/>
        <end position="156"/>
    </location>
</feature>
<sequence>MGDDHLTTTAAAGAVRRALLRSVVVLVLGVALVVVGGLLDAAAEDQRSGLLADGVRVPGVVVRVEEATRVTSASIDVRFAVDGQDRVRTLTLLVPDPPPRVDDRITLFYDPADPERVASAQAGTEPPAVLEVGYLVAASLGVVLVVAGAVLSVRWLRRLRSVRSHGWRPGTATVESQLARIGLDARGEVFVDTGRVRARTGRVLLGGSGSSAVIAAADGRVVAGREVPGPVT</sequence>
<gene>
    <name evidence="2" type="ORF">Aglo03_48840</name>
</gene>
<evidence type="ECO:0000313" key="2">
    <source>
        <dbReference type="EMBL" id="GLW94068.1"/>
    </source>
</evidence>